<dbReference type="GO" id="GO:0032259">
    <property type="term" value="P:methylation"/>
    <property type="evidence" value="ECO:0007669"/>
    <property type="project" value="UniProtKB-KW"/>
</dbReference>
<keyword evidence="2" id="KW-0489">Methyltransferase</keyword>
<protein>
    <submittedName>
        <fullName evidence="2">Class I SAM-dependent methyltransferase</fullName>
    </submittedName>
</protein>
<evidence type="ECO:0000313" key="3">
    <source>
        <dbReference type="Proteomes" id="UP001183222"/>
    </source>
</evidence>
<feature type="domain" description="Methyltransferase type 11" evidence="1">
    <location>
        <begin position="56"/>
        <end position="150"/>
    </location>
</feature>
<sequence>MAPRRRAEAAPPTTERVRAVYERQAAHYDPVITVAEWLLFRGGRSWACRQVQGRVLEVGVGTGRNLPLFPPEVELTGIELSPAMLARAQARAAQLARPADLCLGDAQRLPFSDSSFDSVIATLTLCSIPDDRAAVAEMARVLRPGGRLVLLDHVASPLPAIRRIQRLLEPAFLRLAADHLLREPEVAVRAAGLEIEHLRRSKLDIVMRLTCTKP</sequence>
<dbReference type="Pfam" id="PF08241">
    <property type="entry name" value="Methyltransf_11"/>
    <property type="match status" value="1"/>
</dbReference>
<accession>A0ABU2K5V2</accession>
<dbReference type="Gene3D" id="3.40.50.150">
    <property type="entry name" value="Vaccinia Virus protein VP39"/>
    <property type="match status" value="1"/>
</dbReference>
<reference evidence="3" key="1">
    <citation type="submission" date="2023-07" db="EMBL/GenBank/DDBJ databases">
        <title>30 novel species of actinomycetes from the DSMZ collection.</title>
        <authorList>
            <person name="Nouioui I."/>
        </authorList>
    </citation>
    <scope>NUCLEOTIDE SEQUENCE [LARGE SCALE GENOMIC DNA]</scope>
    <source>
        <strain evidence="3">DSM 46792</strain>
    </source>
</reference>
<dbReference type="RefSeq" id="WP_311344379.1">
    <property type="nucleotide sequence ID" value="NZ_JAVREI010000002.1"/>
</dbReference>
<dbReference type="EMBL" id="JAVREI010000002">
    <property type="protein sequence ID" value="MDT0275563.1"/>
    <property type="molecule type" value="Genomic_DNA"/>
</dbReference>
<dbReference type="PANTHER" id="PTHR45036:SF1">
    <property type="entry name" value="METHYLTRANSFERASE LIKE 7A"/>
    <property type="match status" value="1"/>
</dbReference>
<proteinExistence type="predicted"/>
<comment type="caution">
    <text evidence="2">The sequence shown here is derived from an EMBL/GenBank/DDBJ whole genome shotgun (WGS) entry which is preliminary data.</text>
</comment>
<name>A0ABU2K5V2_9ACTN</name>
<dbReference type="InterPro" id="IPR052356">
    <property type="entry name" value="Thiol_S-MT"/>
</dbReference>
<dbReference type="SUPFAM" id="SSF53335">
    <property type="entry name" value="S-adenosyl-L-methionine-dependent methyltransferases"/>
    <property type="match status" value="1"/>
</dbReference>
<dbReference type="Proteomes" id="UP001183222">
    <property type="component" value="Unassembled WGS sequence"/>
</dbReference>
<evidence type="ECO:0000259" key="1">
    <source>
        <dbReference type="Pfam" id="PF08241"/>
    </source>
</evidence>
<dbReference type="PANTHER" id="PTHR45036">
    <property type="entry name" value="METHYLTRANSFERASE LIKE 7B"/>
    <property type="match status" value="1"/>
</dbReference>
<dbReference type="GO" id="GO:0008168">
    <property type="term" value="F:methyltransferase activity"/>
    <property type="evidence" value="ECO:0007669"/>
    <property type="project" value="UniProtKB-KW"/>
</dbReference>
<keyword evidence="3" id="KW-1185">Reference proteome</keyword>
<evidence type="ECO:0000313" key="2">
    <source>
        <dbReference type="EMBL" id="MDT0275563.1"/>
    </source>
</evidence>
<keyword evidence="2" id="KW-0808">Transferase</keyword>
<dbReference type="InterPro" id="IPR013216">
    <property type="entry name" value="Methyltransf_11"/>
</dbReference>
<gene>
    <name evidence="2" type="ORF">RM425_06565</name>
</gene>
<dbReference type="InterPro" id="IPR029063">
    <property type="entry name" value="SAM-dependent_MTases_sf"/>
</dbReference>
<dbReference type="CDD" id="cd02440">
    <property type="entry name" value="AdoMet_MTases"/>
    <property type="match status" value="1"/>
</dbReference>
<organism evidence="2 3">
    <name type="scientific">Blastococcus goldschmidtiae</name>
    <dbReference type="NCBI Taxonomy" id="3075546"/>
    <lineage>
        <taxon>Bacteria</taxon>
        <taxon>Bacillati</taxon>
        <taxon>Actinomycetota</taxon>
        <taxon>Actinomycetes</taxon>
        <taxon>Geodermatophilales</taxon>
        <taxon>Geodermatophilaceae</taxon>
        <taxon>Blastococcus</taxon>
    </lineage>
</organism>